<proteinExistence type="inferred from homology"/>
<dbReference type="OrthoDB" id="185659at2759"/>
<feature type="domain" description="Thioredoxin" evidence="7">
    <location>
        <begin position="86"/>
        <end position="246"/>
    </location>
</feature>
<dbReference type="InterPro" id="IPR019479">
    <property type="entry name" value="Peroxiredoxin_C"/>
</dbReference>
<name>A0A086KV32_TOXGO</name>
<dbReference type="AlphaFoldDB" id="A0A086KV32"/>
<dbReference type="Proteomes" id="UP000028837">
    <property type="component" value="Unassembled WGS sequence"/>
</dbReference>
<evidence type="ECO:0000256" key="5">
    <source>
        <dbReference type="ARBA" id="ARBA00023157"/>
    </source>
</evidence>
<evidence type="ECO:0000256" key="6">
    <source>
        <dbReference type="ARBA" id="ARBA00023284"/>
    </source>
</evidence>
<keyword evidence="6" id="KW-0676">Redox-active center</keyword>
<dbReference type="InterPro" id="IPR036249">
    <property type="entry name" value="Thioredoxin-like_sf"/>
</dbReference>
<dbReference type="SMR" id="A0A086KV32"/>
<dbReference type="Pfam" id="PF00578">
    <property type="entry name" value="AhpC-TSA"/>
    <property type="match status" value="1"/>
</dbReference>
<dbReference type="Gene3D" id="3.40.30.10">
    <property type="entry name" value="Glutaredoxin"/>
    <property type="match status" value="1"/>
</dbReference>
<keyword evidence="5" id="KW-1015">Disulfide bond</keyword>
<dbReference type="VEuPathDB" id="ToxoDB:TGDOM2_230410"/>
<evidence type="ECO:0000313" key="8">
    <source>
        <dbReference type="EMBL" id="KFG48250.1"/>
    </source>
</evidence>
<dbReference type="InterPro" id="IPR050217">
    <property type="entry name" value="Peroxiredoxin"/>
</dbReference>
<dbReference type="CDD" id="cd03015">
    <property type="entry name" value="PRX_Typ2cys"/>
    <property type="match status" value="1"/>
</dbReference>
<dbReference type="SUPFAM" id="SSF52833">
    <property type="entry name" value="Thioredoxin-like"/>
    <property type="match status" value="1"/>
</dbReference>
<dbReference type="PANTHER" id="PTHR10681">
    <property type="entry name" value="THIOREDOXIN PEROXIDASE"/>
    <property type="match status" value="1"/>
</dbReference>
<dbReference type="InterPro" id="IPR013766">
    <property type="entry name" value="Thioredoxin_domain"/>
</dbReference>
<dbReference type="PROSITE" id="PS51352">
    <property type="entry name" value="THIOREDOXIN_2"/>
    <property type="match status" value="1"/>
</dbReference>
<dbReference type="GO" id="GO:0008379">
    <property type="term" value="F:thioredoxin peroxidase activity"/>
    <property type="evidence" value="ECO:0007669"/>
    <property type="project" value="TreeGrafter"/>
</dbReference>
<dbReference type="FunFam" id="3.40.30.10:FF:000002">
    <property type="entry name" value="Alkyl hydroperoxide reductase C"/>
    <property type="match status" value="1"/>
</dbReference>
<dbReference type="GO" id="GO:0033554">
    <property type="term" value="P:cellular response to stress"/>
    <property type="evidence" value="ECO:0007669"/>
    <property type="project" value="TreeGrafter"/>
</dbReference>
<dbReference type="InterPro" id="IPR000866">
    <property type="entry name" value="AhpC/TSA"/>
</dbReference>
<keyword evidence="8" id="KW-0575">Peroxidase</keyword>
<accession>A0A086KV32</accession>
<gene>
    <name evidence="8" type="ORF">TGDOM2_230410</name>
</gene>
<dbReference type="PANTHER" id="PTHR10681:SF128">
    <property type="entry name" value="THIOREDOXIN-DEPENDENT PEROXIDE REDUCTASE, MITOCHONDRIAL"/>
    <property type="match status" value="1"/>
</dbReference>
<dbReference type="GO" id="GO:0006979">
    <property type="term" value="P:response to oxidative stress"/>
    <property type="evidence" value="ECO:0007669"/>
    <property type="project" value="TreeGrafter"/>
</dbReference>
<keyword evidence="4 8" id="KW-0560">Oxidoreductase</keyword>
<sequence>MAACLRAARLSLRQMEGLITPSVLGRSSPLSMVRLLPSSSVSSSSPSPPSALSSPSAPSSPFVSAFQGLVSGKRAFSTADSPNGLCLVTRIAPDFTADAVMPNGEIQKVTLSEVYRSGSGVVLLFYPLDFTFVCPSEILAFNAAVDEFEALGFKVWGVSVDSAYTHQAWTRTAPAEGGIGQLRFPLVSDLDKTISRKFHSLLNNSVALRTLAIVDKTGTVRHLTVNDLPLGRSVEEALRVCEMIREVEKNGGKQVCPANWRRGEKMMHASFEGVKNYLGQLKN</sequence>
<reference evidence="8 9" key="1">
    <citation type="submission" date="2014-02" db="EMBL/GenBank/DDBJ databases">
        <authorList>
            <person name="Sibley D."/>
            <person name="Venepally P."/>
            <person name="Karamycheva S."/>
            <person name="Hadjithomas M."/>
            <person name="Khan A."/>
            <person name="Brunk B."/>
            <person name="Roos D."/>
            <person name="Caler E."/>
            <person name="Lorenzi H."/>
        </authorList>
    </citation>
    <scope>NUCLEOTIDE SEQUENCE [LARGE SCALE GENOMIC DNA]</scope>
    <source>
        <strain evidence="8 9">GAB2-2007-GAL-DOM2</strain>
    </source>
</reference>
<dbReference type="Pfam" id="PF10417">
    <property type="entry name" value="1-cysPrx_C"/>
    <property type="match status" value="1"/>
</dbReference>
<organism evidence="8 9">
    <name type="scientific">Toxoplasma gondii GAB2-2007-GAL-DOM2</name>
    <dbReference type="NCBI Taxonomy" id="1130820"/>
    <lineage>
        <taxon>Eukaryota</taxon>
        <taxon>Sar</taxon>
        <taxon>Alveolata</taxon>
        <taxon>Apicomplexa</taxon>
        <taxon>Conoidasida</taxon>
        <taxon>Coccidia</taxon>
        <taxon>Eucoccidiorida</taxon>
        <taxon>Eimeriorina</taxon>
        <taxon>Sarcocystidae</taxon>
        <taxon>Toxoplasma</taxon>
    </lineage>
</organism>
<evidence type="ECO:0000256" key="2">
    <source>
        <dbReference type="ARBA" id="ARBA00009796"/>
    </source>
</evidence>
<dbReference type="GO" id="GO:0042744">
    <property type="term" value="P:hydrogen peroxide catabolic process"/>
    <property type="evidence" value="ECO:0007669"/>
    <property type="project" value="TreeGrafter"/>
</dbReference>
<protein>
    <submittedName>
        <fullName evidence="8">Peroxiredoxin PRX3</fullName>
        <ecNumber evidence="8">1.11.1.15</ecNumber>
    </submittedName>
</protein>
<evidence type="ECO:0000256" key="1">
    <source>
        <dbReference type="ARBA" id="ARBA00004496"/>
    </source>
</evidence>
<dbReference type="GO" id="GO:0005829">
    <property type="term" value="C:cytosol"/>
    <property type="evidence" value="ECO:0007669"/>
    <property type="project" value="TreeGrafter"/>
</dbReference>
<evidence type="ECO:0000256" key="3">
    <source>
        <dbReference type="ARBA" id="ARBA00022490"/>
    </source>
</evidence>
<dbReference type="GO" id="GO:0045454">
    <property type="term" value="P:cell redox homeostasis"/>
    <property type="evidence" value="ECO:0007669"/>
    <property type="project" value="TreeGrafter"/>
</dbReference>
<dbReference type="EMBL" id="AHZU02000119">
    <property type="protein sequence ID" value="KFG48250.1"/>
    <property type="molecule type" value="Genomic_DNA"/>
</dbReference>
<evidence type="ECO:0000313" key="9">
    <source>
        <dbReference type="Proteomes" id="UP000028837"/>
    </source>
</evidence>
<comment type="similarity">
    <text evidence="2">Belongs to the peroxiredoxin family. AhpC/Prx1 subfamily.</text>
</comment>
<keyword evidence="3" id="KW-0963">Cytoplasm</keyword>
<comment type="subcellular location">
    <subcellularLocation>
        <location evidence="1">Cytoplasm</location>
    </subcellularLocation>
</comment>
<evidence type="ECO:0000259" key="7">
    <source>
        <dbReference type="PROSITE" id="PS51352"/>
    </source>
</evidence>
<evidence type="ECO:0000256" key="4">
    <source>
        <dbReference type="ARBA" id="ARBA00023002"/>
    </source>
</evidence>
<comment type="caution">
    <text evidence="8">The sequence shown here is derived from an EMBL/GenBank/DDBJ whole genome shotgun (WGS) entry which is preliminary data.</text>
</comment>
<dbReference type="EC" id="1.11.1.15" evidence="8"/>